<organism evidence="3 4">
    <name type="scientific">Anaeromyxobacter oryzae</name>
    <dbReference type="NCBI Taxonomy" id="2918170"/>
    <lineage>
        <taxon>Bacteria</taxon>
        <taxon>Pseudomonadati</taxon>
        <taxon>Myxococcota</taxon>
        <taxon>Myxococcia</taxon>
        <taxon>Myxococcales</taxon>
        <taxon>Cystobacterineae</taxon>
        <taxon>Anaeromyxobacteraceae</taxon>
        <taxon>Anaeromyxobacter</taxon>
    </lineage>
</organism>
<comment type="similarity">
    <text evidence="2">Belongs to the trehalose phosphatase family.</text>
</comment>
<sequence>MTPILSMAGREAVLEIARGRALLALDFDGTLAPIVPDRNAARVRSDTAGLLRTAALMYPCAVVSGRSRGDVASRLPRVPLVAVIGNHGAEAAFGPLDRGLERQVAAWHGPLSDALAATQGVDVEDKYFSIAVHYRAAPSWDLARRRILDAAARLGNVRIFDGHAVVNLVPADAPTKADALEDLSRRLGARAVAYVGDDATDEEAFRSGAVTYPVRIGHGRETAARFALPDQAAIDDLLRALIAARAQQDGLGARWEGLVRVMG</sequence>
<evidence type="ECO:0000313" key="4">
    <source>
        <dbReference type="Proteomes" id="UP001162891"/>
    </source>
</evidence>
<keyword evidence="1 2" id="KW-0378">Hydrolase</keyword>
<comment type="function">
    <text evidence="2">Removes the phosphate from trehalose 6-phosphate to produce free trehalose.</text>
</comment>
<comment type="pathway">
    <text evidence="2">Glycan biosynthesis; trehalose biosynthesis.</text>
</comment>
<protein>
    <recommendedName>
        <fullName evidence="2">Trehalose 6-phosphate phosphatase</fullName>
        <ecNumber evidence="2">3.1.3.12</ecNumber>
    </recommendedName>
</protein>
<dbReference type="InterPro" id="IPR003337">
    <property type="entry name" value="Trehalose_PPase"/>
</dbReference>
<keyword evidence="2" id="KW-0460">Magnesium</keyword>
<accession>A0ABM7WS50</accession>
<dbReference type="SUPFAM" id="SSF56784">
    <property type="entry name" value="HAD-like"/>
    <property type="match status" value="1"/>
</dbReference>
<dbReference type="EMBL" id="AP025591">
    <property type="protein sequence ID" value="BDG02309.1"/>
    <property type="molecule type" value="Genomic_DNA"/>
</dbReference>
<dbReference type="Gene3D" id="3.40.50.1000">
    <property type="entry name" value="HAD superfamily/HAD-like"/>
    <property type="match status" value="1"/>
</dbReference>
<keyword evidence="4" id="KW-1185">Reference proteome</keyword>
<dbReference type="PANTHER" id="PTHR43768">
    <property type="entry name" value="TREHALOSE 6-PHOSPHATE PHOSPHATASE"/>
    <property type="match status" value="1"/>
</dbReference>
<dbReference type="Gene3D" id="3.30.70.1020">
    <property type="entry name" value="Trehalose-6-phosphate phosphatase related protein, domain 2"/>
    <property type="match status" value="1"/>
</dbReference>
<evidence type="ECO:0000313" key="3">
    <source>
        <dbReference type="EMBL" id="BDG02309.1"/>
    </source>
</evidence>
<dbReference type="NCBIfam" id="TIGR00685">
    <property type="entry name" value="T6PP"/>
    <property type="match status" value="1"/>
</dbReference>
<dbReference type="InterPro" id="IPR044651">
    <property type="entry name" value="OTSB-like"/>
</dbReference>
<proteinExistence type="inferred from homology"/>
<gene>
    <name evidence="3" type="primary">otsB_2</name>
    <name evidence="3" type="ORF">AMOR_13050</name>
</gene>
<dbReference type="RefSeq" id="WP_248359857.1">
    <property type="nucleotide sequence ID" value="NZ_AP025591.1"/>
</dbReference>
<evidence type="ECO:0000256" key="2">
    <source>
        <dbReference type="RuleBase" id="RU361117"/>
    </source>
</evidence>
<name>A0ABM7WS50_9BACT</name>
<dbReference type="EC" id="3.1.3.12" evidence="2"/>
<evidence type="ECO:0000256" key="1">
    <source>
        <dbReference type="ARBA" id="ARBA00022801"/>
    </source>
</evidence>
<dbReference type="Proteomes" id="UP001162891">
    <property type="component" value="Chromosome"/>
</dbReference>
<dbReference type="Pfam" id="PF02358">
    <property type="entry name" value="Trehalose_PPase"/>
    <property type="match status" value="1"/>
</dbReference>
<dbReference type="PANTHER" id="PTHR43768:SF3">
    <property type="entry name" value="TREHALOSE 6-PHOSPHATE PHOSPHATASE"/>
    <property type="match status" value="1"/>
</dbReference>
<comment type="cofactor">
    <cofactor evidence="2">
        <name>Mg(2+)</name>
        <dbReference type="ChEBI" id="CHEBI:18420"/>
    </cofactor>
</comment>
<comment type="catalytic activity">
    <reaction evidence="2">
        <text>alpha,alpha-trehalose 6-phosphate + H2O = alpha,alpha-trehalose + phosphate</text>
        <dbReference type="Rhea" id="RHEA:23420"/>
        <dbReference type="ChEBI" id="CHEBI:15377"/>
        <dbReference type="ChEBI" id="CHEBI:16551"/>
        <dbReference type="ChEBI" id="CHEBI:43474"/>
        <dbReference type="ChEBI" id="CHEBI:58429"/>
        <dbReference type="EC" id="3.1.3.12"/>
    </reaction>
</comment>
<reference evidence="4" key="1">
    <citation type="journal article" date="2022" name="Int. J. Syst. Evol. Microbiol.">
        <title>Anaeromyxobacter oryzae sp. nov., Anaeromyxobacter diazotrophicus sp. nov. and Anaeromyxobacter paludicola sp. nov., isolated from paddy soils.</title>
        <authorList>
            <person name="Itoh H."/>
            <person name="Xu Z."/>
            <person name="Mise K."/>
            <person name="Masuda Y."/>
            <person name="Ushijima N."/>
            <person name="Hayakawa C."/>
            <person name="Shiratori Y."/>
            <person name="Senoo K."/>
        </authorList>
    </citation>
    <scope>NUCLEOTIDE SEQUENCE [LARGE SCALE GENOMIC DNA]</scope>
    <source>
        <strain evidence="4">Red232</strain>
    </source>
</reference>
<dbReference type="InterPro" id="IPR036412">
    <property type="entry name" value="HAD-like_sf"/>
</dbReference>
<keyword evidence="2" id="KW-0479">Metal-binding</keyword>
<dbReference type="InterPro" id="IPR023214">
    <property type="entry name" value="HAD_sf"/>
</dbReference>